<organism evidence="1 2">
    <name type="scientific">Streptomyces mashuensis</name>
    <dbReference type="NCBI Taxonomy" id="33904"/>
    <lineage>
        <taxon>Bacteria</taxon>
        <taxon>Bacillati</taxon>
        <taxon>Actinomycetota</taxon>
        <taxon>Actinomycetes</taxon>
        <taxon>Kitasatosporales</taxon>
        <taxon>Streptomycetaceae</taxon>
        <taxon>Streptomyces</taxon>
    </lineage>
</organism>
<accession>A0A919AVW5</accession>
<evidence type="ECO:0000313" key="2">
    <source>
        <dbReference type="Proteomes" id="UP000638313"/>
    </source>
</evidence>
<evidence type="ECO:0000313" key="1">
    <source>
        <dbReference type="EMBL" id="GHF28115.1"/>
    </source>
</evidence>
<keyword evidence="2" id="KW-1185">Reference proteome</keyword>
<comment type="caution">
    <text evidence="1">The sequence shown here is derived from an EMBL/GenBank/DDBJ whole genome shotgun (WGS) entry which is preliminary data.</text>
</comment>
<reference evidence="1" key="2">
    <citation type="submission" date="2020-09" db="EMBL/GenBank/DDBJ databases">
        <authorList>
            <person name="Sun Q."/>
            <person name="Ohkuma M."/>
        </authorList>
    </citation>
    <scope>NUCLEOTIDE SEQUENCE</scope>
    <source>
        <strain evidence="1">JCM 4059</strain>
    </source>
</reference>
<dbReference type="RefSeq" id="WP_190127795.1">
    <property type="nucleotide sequence ID" value="NZ_BNBD01000001.1"/>
</dbReference>
<dbReference type="EMBL" id="BNBD01000001">
    <property type="protein sequence ID" value="GHF28115.1"/>
    <property type="molecule type" value="Genomic_DNA"/>
</dbReference>
<dbReference type="AlphaFoldDB" id="A0A919AVW5"/>
<dbReference type="Proteomes" id="UP000638313">
    <property type="component" value="Unassembled WGS sequence"/>
</dbReference>
<name>A0A919AVW5_9ACTN</name>
<sequence length="50" mass="5031">MPQHTPSRRSVYDLVALVTVLATGVALVALGVAPEALAAATIALAPLYSA</sequence>
<reference evidence="1" key="1">
    <citation type="journal article" date="2014" name="Int. J. Syst. Evol. Microbiol.">
        <title>Complete genome sequence of Corynebacterium casei LMG S-19264T (=DSM 44701T), isolated from a smear-ripened cheese.</title>
        <authorList>
            <consortium name="US DOE Joint Genome Institute (JGI-PGF)"/>
            <person name="Walter F."/>
            <person name="Albersmeier A."/>
            <person name="Kalinowski J."/>
            <person name="Ruckert C."/>
        </authorList>
    </citation>
    <scope>NUCLEOTIDE SEQUENCE</scope>
    <source>
        <strain evidence="1">JCM 4059</strain>
    </source>
</reference>
<gene>
    <name evidence="1" type="ORF">GCM10010218_06530</name>
</gene>
<protein>
    <submittedName>
        <fullName evidence="1">Uncharacterized protein</fullName>
    </submittedName>
</protein>
<proteinExistence type="predicted"/>